<dbReference type="PANTHER" id="PTHR10146">
    <property type="entry name" value="PROLINE SYNTHETASE CO-TRANSCRIBED BACTERIAL HOMOLOG PROTEIN"/>
    <property type="match status" value="1"/>
</dbReference>
<dbReference type="PANTHER" id="PTHR10146:SF14">
    <property type="entry name" value="PYRIDOXAL PHOSPHATE HOMEOSTASIS PROTEIN"/>
    <property type="match status" value="1"/>
</dbReference>
<evidence type="ECO:0000256" key="3">
    <source>
        <dbReference type="RuleBase" id="RU004514"/>
    </source>
</evidence>
<dbReference type="RefSeq" id="WP_278157661.1">
    <property type="nucleotide sequence ID" value="NZ_CP121252.1"/>
</dbReference>
<reference evidence="5 6" key="1">
    <citation type="submission" date="2023-04" db="EMBL/GenBank/DDBJ databases">
        <title>Funneling lignin-derived compounds into biodiesel using alkali-halophilic Citricoccus sp. P2.</title>
        <authorList>
            <person name="Luo C.-B."/>
        </authorList>
    </citation>
    <scope>NUCLEOTIDE SEQUENCE [LARGE SCALE GENOMIC DNA]</scope>
    <source>
        <strain evidence="5 6">P2</strain>
    </source>
</reference>
<dbReference type="InterPro" id="IPR001608">
    <property type="entry name" value="Ala_racemase_N"/>
</dbReference>
<gene>
    <name evidence="5" type="ORF">P8192_14285</name>
</gene>
<dbReference type="Proteomes" id="UP001219037">
    <property type="component" value="Chromosome"/>
</dbReference>
<keyword evidence="6" id="KW-1185">Reference proteome</keyword>
<dbReference type="NCBIfam" id="TIGR00044">
    <property type="entry name" value="YggS family pyridoxal phosphate-dependent enzyme"/>
    <property type="match status" value="1"/>
</dbReference>
<dbReference type="InterPro" id="IPR011078">
    <property type="entry name" value="PyrdxlP_homeostasis"/>
</dbReference>
<evidence type="ECO:0000259" key="4">
    <source>
        <dbReference type="Pfam" id="PF01168"/>
    </source>
</evidence>
<keyword evidence="1 2" id="KW-0663">Pyridoxal phosphate</keyword>
<evidence type="ECO:0000256" key="2">
    <source>
        <dbReference type="HAMAP-Rule" id="MF_02087"/>
    </source>
</evidence>
<comment type="similarity">
    <text evidence="2 3">Belongs to the pyridoxal phosphate-binding protein YggS/PROSC family.</text>
</comment>
<dbReference type="Pfam" id="PF01168">
    <property type="entry name" value="Ala_racemase_N"/>
    <property type="match status" value="1"/>
</dbReference>
<evidence type="ECO:0000313" key="5">
    <source>
        <dbReference type="EMBL" id="WFP16525.1"/>
    </source>
</evidence>
<dbReference type="PIRSF" id="PIRSF004848">
    <property type="entry name" value="YBL036c_PLPDEIII"/>
    <property type="match status" value="1"/>
</dbReference>
<organism evidence="5 6">
    <name type="scientific">Citricoccus muralis</name>
    <dbReference type="NCBI Taxonomy" id="169134"/>
    <lineage>
        <taxon>Bacteria</taxon>
        <taxon>Bacillati</taxon>
        <taxon>Actinomycetota</taxon>
        <taxon>Actinomycetes</taxon>
        <taxon>Micrococcales</taxon>
        <taxon>Micrococcaceae</taxon>
        <taxon>Citricoccus</taxon>
    </lineage>
</organism>
<dbReference type="SUPFAM" id="SSF51419">
    <property type="entry name" value="PLP-binding barrel"/>
    <property type="match status" value="1"/>
</dbReference>
<proteinExistence type="inferred from homology"/>
<dbReference type="Gene3D" id="3.20.20.10">
    <property type="entry name" value="Alanine racemase"/>
    <property type="match status" value="1"/>
</dbReference>
<comment type="function">
    <text evidence="2">Pyridoxal 5'-phosphate (PLP)-binding protein, which is involved in PLP homeostasis.</text>
</comment>
<protein>
    <recommendedName>
        <fullName evidence="2">Pyridoxal phosphate homeostasis protein</fullName>
        <shortName evidence="2">PLP homeostasis protein</shortName>
    </recommendedName>
</protein>
<sequence>MSTSATPAPHPTPESVAEFRENLDAVRARIDAAAQRAGRDASEIRLLPVSKTVPSERLRLAIEAGMTGLGENKVQEVSRKAQELSDLDLHWAVIGPLQTNKARDVARYAHEFQALDRIKVAEALERRLEAEDRTLDVYVQVNTSAEEAKSGLNPDELPEFLATLPQFSRLRVRGLMTLAVHSEDVEQVRGCFQLLRQLRDDARESTPELIGPGELSMGMSGDFELAIAEGTNVVRVGQAIFGARPVLPKQK</sequence>
<dbReference type="EMBL" id="CP121252">
    <property type="protein sequence ID" value="WFP16525.1"/>
    <property type="molecule type" value="Genomic_DNA"/>
</dbReference>
<accession>A0ABY8H760</accession>
<dbReference type="CDD" id="cd00635">
    <property type="entry name" value="PLPDE_III_YBL036c_like"/>
    <property type="match status" value="1"/>
</dbReference>
<dbReference type="InterPro" id="IPR029066">
    <property type="entry name" value="PLP-binding_barrel"/>
</dbReference>
<evidence type="ECO:0000256" key="1">
    <source>
        <dbReference type="ARBA" id="ARBA00022898"/>
    </source>
</evidence>
<dbReference type="HAMAP" id="MF_02087">
    <property type="entry name" value="PLP_homeostasis"/>
    <property type="match status" value="1"/>
</dbReference>
<feature type="domain" description="Alanine racemase N-terminal" evidence="4">
    <location>
        <begin position="22"/>
        <end position="245"/>
    </location>
</feature>
<feature type="modified residue" description="N6-(pyridoxal phosphate)lysine" evidence="2">
    <location>
        <position position="51"/>
    </location>
</feature>
<evidence type="ECO:0000313" key="6">
    <source>
        <dbReference type="Proteomes" id="UP001219037"/>
    </source>
</evidence>
<name>A0ABY8H760_9MICC</name>